<evidence type="ECO:0000256" key="5">
    <source>
        <dbReference type="ARBA" id="ARBA00022989"/>
    </source>
</evidence>
<dbReference type="InterPro" id="IPR030192">
    <property type="entry name" value="YbdG"/>
</dbReference>
<dbReference type="InterPro" id="IPR010920">
    <property type="entry name" value="LSM_dom_sf"/>
</dbReference>
<proteinExistence type="predicted"/>
<keyword evidence="3" id="KW-0997">Cell inner membrane</keyword>
<dbReference type="AlphaFoldDB" id="A0A7V4WUJ8"/>
<comment type="subcellular location">
    <subcellularLocation>
        <location evidence="1">Cell inner membrane</location>
        <topology evidence="1">Multi-pass membrane protein</topology>
    </subcellularLocation>
</comment>
<dbReference type="Proteomes" id="UP000885779">
    <property type="component" value="Unassembled WGS sequence"/>
</dbReference>
<dbReference type="GO" id="GO:0071470">
    <property type="term" value="P:cellular response to osmotic stress"/>
    <property type="evidence" value="ECO:0007669"/>
    <property type="project" value="InterPro"/>
</dbReference>
<dbReference type="PANTHER" id="PTHR30414:SF0">
    <property type="entry name" value="MINICONDUCTANCE MECHANOSENSITIVE CHANNEL YBDG"/>
    <property type="match status" value="1"/>
</dbReference>
<dbReference type="GO" id="GO:0005886">
    <property type="term" value="C:plasma membrane"/>
    <property type="evidence" value="ECO:0007669"/>
    <property type="project" value="UniProtKB-SubCell"/>
</dbReference>
<evidence type="ECO:0000256" key="7">
    <source>
        <dbReference type="ARBA" id="ARBA00023136"/>
    </source>
</evidence>
<accession>A0A7V4WUJ8</accession>
<organism evidence="12">
    <name type="scientific">Caldithrix abyssi</name>
    <dbReference type="NCBI Taxonomy" id="187145"/>
    <lineage>
        <taxon>Bacteria</taxon>
        <taxon>Pseudomonadati</taxon>
        <taxon>Calditrichota</taxon>
        <taxon>Calditrichia</taxon>
        <taxon>Calditrichales</taxon>
        <taxon>Calditrichaceae</taxon>
        <taxon>Caldithrix</taxon>
    </lineage>
</organism>
<keyword evidence="6" id="KW-0346">Stress response</keyword>
<dbReference type="InterPro" id="IPR006685">
    <property type="entry name" value="MscS_channel_2nd"/>
</dbReference>
<gene>
    <name evidence="12" type="ORF">ENK44_04395</name>
</gene>
<dbReference type="FunFam" id="2.30.30.60:FF:000002">
    <property type="entry name" value="Mechanosensitive ion channel family protein"/>
    <property type="match status" value="1"/>
</dbReference>
<dbReference type="EMBL" id="DRQG01000034">
    <property type="protein sequence ID" value="HGY54918.1"/>
    <property type="molecule type" value="Genomic_DNA"/>
</dbReference>
<feature type="transmembrane region" description="Helical" evidence="10">
    <location>
        <begin position="159"/>
        <end position="176"/>
    </location>
</feature>
<feature type="transmembrane region" description="Helical" evidence="10">
    <location>
        <begin position="91"/>
        <end position="115"/>
    </location>
</feature>
<name>A0A7V4WUJ8_CALAY</name>
<evidence type="ECO:0000256" key="9">
    <source>
        <dbReference type="ARBA" id="ARBA00093659"/>
    </source>
</evidence>
<sequence>MEFLEPIRQWFNTYPLIGEIALFAVILLVSWLAYKITHHIVLIPVKKIAAKSKTKLDDYLTESKALRYLVYLVPLIIFINAASLFPDVEEIITTVGHILLVFILLRSAVAFMYAINSYYETLPASRERPIKGYIQVLAIIMYIFGTIYAIGVLTGQSPWVIFSGIGALTAVILLVFKDTILSFVAGIQISAYDLLHVGDWIEMPQYGADGDVIEIALHTVKVQNWDKTITVIPTYRFTQDAYKNWRGMTQAGGRRIKRAVYIDQNSVKFCDEEMIRRFERIYLIRDYVRQKKAEIEKYNRSIEADTSDVVNGRRMTNLGTFRAYAEAYIQNHPKVNKNLTMMVRHLAPGPNGLPIEIYLFTNDIRWKNYEAIQADIFDHLLAVIHQFDLRIFQNPTGNDFRRIRGEA</sequence>
<feature type="transmembrane region" description="Helical" evidence="10">
    <location>
        <begin position="136"/>
        <end position="153"/>
    </location>
</feature>
<evidence type="ECO:0000256" key="10">
    <source>
        <dbReference type="SAM" id="Phobius"/>
    </source>
</evidence>
<evidence type="ECO:0000256" key="1">
    <source>
        <dbReference type="ARBA" id="ARBA00004429"/>
    </source>
</evidence>
<dbReference type="InterPro" id="IPR023408">
    <property type="entry name" value="MscS_beta-dom_sf"/>
</dbReference>
<evidence type="ECO:0000256" key="8">
    <source>
        <dbReference type="ARBA" id="ARBA00093630"/>
    </source>
</evidence>
<evidence type="ECO:0000259" key="11">
    <source>
        <dbReference type="Pfam" id="PF00924"/>
    </source>
</evidence>
<feature type="transmembrane region" description="Helical" evidence="10">
    <location>
        <begin position="66"/>
        <end position="85"/>
    </location>
</feature>
<keyword evidence="4 10" id="KW-0812">Transmembrane</keyword>
<dbReference type="SUPFAM" id="SSF50182">
    <property type="entry name" value="Sm-like ribonucleoproteins"/>
    <property type="match status" value="1"/>
</dbReference>
<feature type="domain" description="Mechanosensitive ion channel MscS" evidence="11">
    <location>
        <begin position="178"/>
        <end position="246"/>
    </location>
</feature>
<reference evidence="12" key="1">
    <citation type="journal article" date="2020" name="mSystems">
        <title>Genome- and Community-Level Interaction Insights into Carbon Utilization and Element Cycling Functions of Hydrothermarchaeota in Hydrothermal Sediment.</title>
        <authorList>
            <person name="Zhou Z."/>
            <person name="Liu Y."/>
            <person name="Xu W."/>
            <person name="Pan J."/>
            <person name="Luo Z.H."/>
            <person name="Li M."/>
        </authorList>
    </citation>
    <scope>NUCLEOTIDE SEQUENCE [LARGE SCALE GENOMIC DNA]</scope>
    <source>
        <strain evidence="12">HyVt-577</strain>
    </source>
</reference>
<keyword evidence="2" id="KW-1003">Cell membrane</keyword>
<comment type="caution">
    <text evidence="12">The sequence shown here is derived from an EMBL/GenBank/DDBJ whole genome shotgun (WGS) entry which is preliminary data.</text>
</comment>
<evidence type="ECO:0000256" key="3">
    <source>
        <dbReference type="ARBA" id="ARBA00022519"/>
    </source>
</evidence>
<evidence type="ECO:0000256" key="6">
    <source>
        <dbReference type="ARBA" id="ARBA00023016"/>
    </source>
</evidence>
<dbReference type="GO" id="GO:0008381">
    <property type="term" value="F:mechanosensitive monoatomic ion channel activity"/>
    <property type="evidence" value="ECO:0007669"/>
    <property type="project" value="InterPro"/>
</dbReference>
<evidence type="ECO:0000256" key="2">
    <source>
        <dbReference type="ARBA" id="ARBA00022475"/>
    </source>
</evidence>
<protein>
    <recommendedName>
        <fullName evidence="8">Mechanosensing system component YbdG</fullName>
    </recommendedName>
    <alternativeName>
        <fullName evidence="9">Mechanosensitive channel homolog YbdG</fullName>
    </alternativeName>
</protein>
<dbReference type="Gene3D" id="2.30.30.60">
    <property type="match status" value="1"/>
</dbReference>
<dbReference type="Pfam" id="PF00924">
    <property type="entry name" value="MS_channel_2nd"/>
    <property type="match status" value="1"/>
</dbReference>
<evidence type="ECO:0000256" key="4">
    <source>
        <dbReference type="ARBA" id="ARBA00022692"/>
    </source>
</evidence>
<keyword evidence="7 10" id="KW-0472">Membrane</keyword>
<dbReference type="PANTHER" id="PTHR30414">
    <property type="entry name" value="MINICONDUCTANCE MECHANOSENSITIVE CHANNEL YBDG"/>
    <property type="match status" value="1"/>
</dbReference>
<feature type="transmembrane region" description="Helical" evidence="10">
    <location>
        <begin position="20"/>
        <end position="45"/>
    </location>
</feature>
<evidence type="ECO:0000313" key="12">
    <source>
        <dbReference type="EMBL" id="HGY54918.1"/>
    </source>
</evidence>
<keyword evidence="5 10" id="KW-1133">Transmembrane helix</keyword>